<protein>
    <submittedName>
        <fullName evidence="1">Uncharacterized protein</fullName>
    </submittedName>
</protein>
<proteinExistence type="predicted"/>
<name>A0A0E9S297_ANGAN</name>
<reference evidence="1" key="2">
    <citation type="journal article" date="2015" name="Fish Shellfish Immunol.">
        <title>Early steps in the European eel (Anguilla anguilla)-Vibrio vulnificus interaction in the gills: Role of the RtxA13 toxin.</title>
        <authorList>
            <person name="Callol A."/>
            <person name="Pajuelo D."/>
            <person name="Ebbesson L."/>
            <person name="Teles M."/>
            <person name="MacKenzie S."/>
            <person name="Amaro C."/>
        </authorList>
    </citation>
    <scope>NUCLEOTIDE SEQUENCE</scope>
</reference>
<sequence>MYRYRETETDTGDRLQIQGNMYRYRETVAGTGESPGASVKGAGY</sequence>
<organism evidence="1">
    <name type="scientific">Anguilla anguilla</name>
    <name type="common">European freshwater eel</name>
    <name type="synonym">Muraena anguilla</name>
    <dbReference type="NCBI Taxonomy" id="7936"/>
    <lineage>
        <taxon>Eukaryota</taxon>
        <taxon>Metazoa</taxon>
        <taxon>Chordata</taxon>
        <taxon>Craniata</taxon>
        <taxon>Vertebrata</taxon>
        <taxon>Euteleostomi</taxon>
        <taxon>Actinopterygii</taxon>
        <taxon>Neopterygii</taxon>
        <taxon>Teleostei</taxon>
        <taxon>Anguilliformes</taxon>
        <taxon>Anguillidae</taxon>
        <taxon>Anguilla</taxon>
    </lineage>
</organism>
<reference evidence="1" key="1">
    <citation type="submission" date="2014-11" db="EMBL/GenBank/DDBJ databases">
        <authorList>
            <person name="Amaro Gonzalez C."/>
        </authorList>
    </citation>
    <scope>NUCLEOTIDE SEQUENCE</scope>
</reference>
<dbReference type="AlphaFoldDB" id="A0A0E9S297"/>
<evidence type="ECO:0000313" key="1">
    <source>
        <dbReference type="EMBL" id="JAH34663.1"/>
    </source>
</evidence>
<dbReference type="EMBL" id="GBXM01073914">
    <property type="protein sequence ID" value="JAH34663.1"/>
    <property type="molecule type" value="Transcribed_RNA"/>
</dbReference>
<accession>A0A0E9S297</accession>